<dbReference type="Pfam" id="PF01841">
    <property type="entry name" value="Transglut_core"/>
    <property type="match status" value="1"/>
</dbReference>
<dbReference type="Gene3D" id="3.10.620.30">
    <property type="match status" value="1"/>
</dbReference>
<organism evidence="2 3">
    <name type="scientific">Jeongeupia chitinilytica</name>
    <dbReference type="NCBI Taxonomy" id="1041641"/>
    <lineage>
        <taxon>Bacteria</taxon>
        <taxon>Pseudomonadati</taxon>
        <taxon>Pseudomonadota</taxon>
        <taxon>Betaproteobacteria</taxon>
        <taxon>Neisseriales</taxon>
        <taxon>Chitinibacteraceae</taxon>
        <taxon>Jeongeupia</taxon>
    </lineage>
</organism>
<accession>A0ABQ3H5F2</accession>
<dbReference type="InterPro" id="IPR013589">
    <property type="entry name" value="Bac_transglu_N"/>
</dbReference>
<comment type="caution">
    <text evidence="2">The sequence shown here is derived from an EMBL/GenBank/DDBJ whole genome shotgun (WGS) entry which is preliminary data.</text>
</comment>
<feature type="domain" description="Transglutaminase-like" evidence="1">
    <location>
        <begin position="155"/>
        <end position="217"/>
    </location>
</feature>
<dbReference type="EMBL" id="BMYO01000012">
    <property type="protein sequence ID" value="GHD69466.1"/>
    <property type="molecule type" value="Genomic_DNA"/>
</dbReference>
<dbReference type="PANTHER" id="PTHR33490:SF6">
    <property type="entry name" value="SLL1049 PROTEIN"/>
    <property type="match status" value="1"/>
</dbReference>
<evidence type="ECO:0000313" key="3">
    <source>
        <dbReference type="Proteomes" id="UP000604737"/>
    </source>
</evidence>
<protein>
    <recommendedName>
        <fullName evidence="1">Transglutaminase-like domain-containing protein</fullName>
    </recommendedName>
</protein>
<dbReference type="SUPFAM" id="SSF54001">
    <property type="entry name" value="Cysteine proteinases"/>
    <property type="match status" value="1"/>
</dbReference>
<name>A0ABQ3H5F2_9NEIS</name>
<dbReference type="Proteomes" id="UP000604737">
    <property type="component" value="Unassembled WGS sequence"/>
</dbReference>
<keyword evidence="3" id="KW-1185">Reference proteome</keyword>
<proteinExistence type="predicted"/>
<dbReference type="InterPro" id="IPR002931">
    <property type="entry name" value="Transglutaminase-like"/>
</dbReference>
<dbReference type="InterPro" id="IPR038765">
    <property type="entry name" value="Papain-like_cys_pep_sf"/>
</dbReference>
<reference evidence="3" key="1">
    <citation type="journal article" date="2019" name="Int. J. Syst. Evol. Microbiol.">
        <title>The Global Catalogue of Microorganisms (GCM) 10K type strain sequencing project: providing services to taxonomists for standard genome sequencing and annotation.</title>
        <authorList>
            <consortium name="The Broad Institute Genomics Platform"/>
            <consortium name="The Broad Institute Genome Sequencing Center for Infectious Disease"/>
            <person name="Wu L."/>
            <person name="Ma J."/>
        </authorList>
    </citation>
    <scope>NUCLEOTIDE SEQUENCE [LARGE SCALE GENOMIC DNA]</scope>
    <source>
        <strain evidence="3">KCTC 23701</strain>
    </source>
</reference>
<evidence type="ECO:0000313" key="2">
    <source>
        <dbReference type="EMBL" id="GHD69466.1"/>
    </source>
</evidence>
<gene>
    <name evidence="2" type="ORF">GCM10007350_36120</name>
</gene>
<sequence>MKLAIQHETVYRYTEPVQYSMQLLRLTPQSDSGQQVLGWQLTLPAPASAGRDGYGNVEHLLGLAGRHQEIRLLAAGIVETGPRDAPRHTARSPLPFLRSTPLTQADGALRSFAARYRDHVGRHGGPALSDLMADLLDRMPYTPGATDSTTTAAQGFALGAGVCQDHAHAFVAACRTLGVPARYVSGYLYTEHDHHIASHAWAEAWCRDGWHGYDVSNACRPDERYVRLAVGLDYLEAGPVRGLRRGGGAETMDSHARVSLAAQHEQSQ</sequence>
<dbReference type="PANTHER" id="PTHR33490">
    <property type="entry name" value="BLR5614 PROTEIN-RELATED"/>
    <property type="match status" value="1"/>
</dbReference>
<dbReference type="Pfam" id="PF08379">
    <property type="entry name" value="Bact_transglu_N"/>
    <property type="match status" value="1"/>
</dbReference>
<evidence type="ECO:0000259" key="1">
    <source>
        <dbReference type="SMART" id="SM00460"/>
    </source>
</evidence>
<dbReference type="SMART" id="SM00460">
    <property type="entry name" value="TGc"/>
    <property type="match status" value="1"/>
</dbReference>
<dbReference type="RefSeq" id="WP_189462365.1">
    <property type="nucleotide sequence ID" value="NZ_BMYO01000012.1"/>
</dbReference>